<dbReference type="SMART" id="SM00867">
    <property type="entry name" value="YceI"/>
    <property type="match status" value="1"/>
</dbReference>
<keyword evidence="1" id="KW-0732">Signal</keyword>
<dbReference type="InterPro" id="IPR007372">
    <property type="entry name" value="Lipid/polyisoprenoid-bd_YceI"/>
</dbReference>
<protein>
    <submittedName>
        <fullName evidence="3">Polyisoprenoid-binding protein</fullName>
    </submittedName>
</protein>
<dbReference type="InterPro" id="IPR036761">
    <property type="entry name" value="TTHA0802/YceI-like_sf"/>
</dbReference>
<evidence type="ECO:0000313" key="3">
    <source>
        <dbReference type="EMBL" id="PWE17595.1"/>
    </source>
</evidence>
<feature type="domain" description="Lipid/polyisoprenoid-binding YceI-like" evidence="2">
    <location>
        <begin position="32"/>
        <end position="195"/>
    </location>
</feature>
<dbReference type="EMBL" id="QEXV01000003">
    <property type="protein sequence ID" value="PWE17595.1"/>
    <property type="molecule type" value="Genomic_DNA"/>
</dbReference>
<name>A0A2U2BU91_9PROT</name>
<dbReference type="Pfam" id="PF04264">
    <property type="entry name" value="YceI"/>
    <property type="match status" value="1"/>
</dbReference>
<evidence type="ECO:0000259" key="2">
    <source>
        <dbReference type="SMART" id="SM00867"/>
    </source>
</evidence>
<dbReference type="Gene3D" id="2.40.128.110">
    <property type="entry name" value="Lipid/polyisoprenoid-binding, YceI-like"/>
    <property type="match status" value="1"/>
</dbReference>
<dbReference type="RefSeq" id="WP_109252826.1">
    <property type="nucleotide sequence ID" value="NZ_QEXV01000003.1"/>
</dbReference>
<dbReference type="OrthoDB" id="9811006at2"/>
<dbReference type="AlphaFoldDB" id="A0A2U2BU91"/>
<dbReference type="Proteomes" id="UP000245168">
    <property type="component" value="Unassembled WGS sequence"/>
</dbReference>
<evidence type="ECO:0000313" key="4">
    <source>
        <dbReference type="Proteomes" id="UP000245168"/>
    </source>
</evidence>
<evidence type="ECO:0000256" key="1">
    <source>
        <dbReference type="SAM" id="SignalP"/>
    </source>
</evidence>
<comment type="caution">
    <text evidence="3">The sequence shown here is derived from an EMBL/GenBank/DDBJ whole genome shotgun (WGS) entry which is preliminary data.</text>
</comment>
<feature type="signal peptide" evidence="1">
    <location>
        <begin position="1"/>
        <end position="20"/>
    </location>
</feature>
<organism evidence="3 4">
    <name type="scientific">Marinicauda salina</name>
    <dbReference type="NCBI Taxonomy" id="2135793"/>
    <lineage>
        <taxon>Bacteria</taxon>
        <taxon>Pseudomonadati</taxon>
        <taxon>Pseudomonadota</taxon>
        <taxon>Alphaproteobacteria</taxon>
        <taxon>Maricaulales</taxon>
        <taxon>Maricaulaceae</taxon>
        <taxon>Marinicauda</taxon>
    </lineage>
</organism>
<gene>
    <name evidence="3" type="ORF">DDZ18_07980</name>
</gene>
<dbReference type="PANTHER" id="PTHR34406">
    <property type="entry name" value="PROTEIN YCEI"/>
    <property type="match status" value="1"/>
</dbReference>
<dbReference type="PROSITE" id="PS51257">
    <property type="entry name" value="PROKAR_LIPOPROTEIN"/>
    <property type="match status" value="1"/>
</dbReference>
<accession>A0A2U2BU91</accession>
<dbReference type="PANTHER" id="PTHR34406:SF1">
    <property type="entry name" value="PROTEIN YCEI"/>
    <property type="match status" value="1"/>
</dbReference>
<dbReference type="SUPFAM" id="SSF101874">
    <property type="entry name" value="YceI-like"/>
    <property type="match status" value="1"/>
</dbReference>
<keyword evidence="4" id="KW-1185">Reference proteome</keyword>
<reference evidence="4" key="1">
    <citation type="submission" date="2018-05" db="EMBL/GenBank/DDBJ databases">
        <authorList>
            <person name="Liu B.-T."/>
        </authorList>
    </citation>
    <scope>NUCLEOTIDE SEQUENCE [LARGE SCALE GENOMIC DNA]</scope>
    <source>
        <strain evidence="4">WD6-1</strain>
    </source>
</reference>
<sequence>MLIRRLVLFAALLVSACVSAPTTDPAELPAGDWTLDQAHTQVIWRARHMGLSWYVGRFDDAEASLSFDPADPEAAQITAIVRAASISTGDPDFDARLLGWLGAERHPEIVFRSTRIEITGERAGRVHGELSLNGITRPAVMETEFYGGVQNPLEGRQAVGFGGDLVIDRTEFDVAGLGSNFVGTEVRLSIEAEFLETED</sequence>
<proteinExistence type="predicted"/>
<feature type="chain" id="PRO_5015532761" evidence="1">
    <location>
        <begin position="21"/>
        <end position="199"/>
    </location>
</feature>